<evidence type="ECO:0000313" key="3">
    <source>
        <dbReference type="Proteomes" id="UP000290289"/>
    </source>
</evidence>
<evidence type="ECO:0000259" key="1">
    <source>
        <dbReference type="Pfam" id="PF12146"/>
    </source>
</evidence>
<feature type="domain" description="Serine aminopeptidase S33" evidence="1">
    <location>
        <begin position="109"/>
        <end position="218"/>
    </location>
</feature>
<dbReference type="STRING" id="3750.A0A498HYS5"/>
<dbReference type="FunFam" id="3.40.50.1820:FF:000170">
    <property type="entry name" value="Alpha/beta-Hydrolases superfamily protein"/>
    <property type="match status" value="1"/>
</dbReference>
<sequence length="341" mass="37921">MFPFPFSCIVRMTKLIGHSVTVHGSADEAVPVEDAFEFSKIIANHKLHVIEGANHCYTSHHLIPNSPELCRLQRSKQKFLVGQQQKIIVPNKHGEKLVGLLHETSSPDLVILCHGFRSTKESSVMVNLAVALENEGIGSFRFDFAGNGESEGTFQYGNYRREADDLHSVVEYLSREKRAPSAILGHSKGGDDVLLYASTYHDICTVVNVSGRYDLKKGIEERLGKDYMEVIKKEGFIDVKNKSGAVSYCVTEDSLMDRLSTDMHESCLQIDKECRVLTIHGTADEIIPVEDALEFAKIIPNHKLHLIEGANHSYTSHQAELASVVLDFIKAALQQDKATSN</sequence>
<dbReference type="EMBL" id="RDQH01000341">
    <property type="protein sequence ID" value="RXH74735.1"/>
    <property type="molecule type" value="Genomic_DNA"/>
</dbReference>
<dbReference type="Proteomes" id="UP000290289">
    <property type="component" value="Chromosome 15"/>
</dbReference>
<gene>
    <name evidence="2" type="ORF">DVH24_029456</name>
</gene>
<comment type="caution">
    <text evidence="2">The sequence shown here is derived from an EMBL/GenBank/DDBJ whole genome shotgun (WGS) entry which is preliminary data.</text>
</comment>
<organism evidence="2 3">
    <name type="scientific">Malus domestica</name>
    <name type="common">Apple</name>
    <name type="synonym">Pyrus malus</name>
    <dbReference type="NCBI Taxonomy" id="3750"/>
    <lineage>
        <taxon>Eukaryota</taxon>
        <taxon>Viridiplantae</taxon>
        <taxon>Streptophyta</taxon>
        <taxon>Embryophyta</taxon>
        <taxon>Tracheophyta</taxon>
        <taxon>Spermatophyta</taxon>
        <taxon>Magnoliopsida</taxon>
        <taxon>eudicotyledons</taxon>
        <taxon>Gunneridae</taxon>
        <taxon>Pentapetalae</taxon>
        <taxon>rosids</taxon>
        <taxon>fabids</taxon>
        <taxon>Rosales</taxon>
        <taxon>Rosaceae</taxon>
        <taxon>Amygdaloideae</taxon>
        <taxon>Maleae</taxon>
        <taxon>Malus</taxon>
    </lineage>
</organism>
<dbReference type="InterPro" id="IPR029058">
    <property type="entry name" value="AB_hydrolase_fold"/>
</dbReference>
<protein>
    <recommendedName>
        <fullName evidence="1">Serine aminopeptidase S33 domain-containing protein</fullName>
    </recommendedName>
</protein>
<name>A0A498HYS5_MALDO</name>
<dbReference type="GO" id="GO:0005829">
    <property type="term" value="C:cytosol"/>
    <property type="evidence" value="ECO:0007669"/>
    <property type="project" value="TreeGrafter"/>
</dbReference>
<reference evidence="2 3" key="1">
    <citation type="submission" date="2018-10" db="EMBL/GenBank/DDBJ databases">
        <title>A high-quality apple genome assembly.</title>
        <authorList>
            <person name="Hu J."/>
        </authorList>
    </citation>
    <scope>NUCLEOTIDE SEQUENCE [LARGE SCALE GENOMIC DNA]</scope>
    <source>
        <strain evidence="3">cv. HFTH1</strain>
        <tissue evidence="2">Young leaf</tissue>
    </source>
</reference>
<dbReference type="SUPFAM" id="SSF53474">
    <property type="entry name" value="alpha/beta-Hydrolases"/>
    <property type="match status" value="2"/>
</dbReference>
<accession>A0A498HYS5</accession>
<keyword evidence="3" id="KW-1185">Reference proteome</keyword>
<dbReference type="AlphaFoldDB" id="A0A498HYS5"/>
<dbReference type="Pfam" id="PF12146">
    <property type="entry name" value="Hydrolase_4"/>
    <property type="match status" value="1"/>
</dbReference>
<evidence type="ECO:0000313" key="2">
    <source>
        <dbReference type="EMBL" id="RXH74735.1"/>
    </source>
</evidence>
<dbReference type="Gene3D" id="3.40.50.1820">
    <property type="entry name" value="alpha/beta hydrolase"/>
    <property type="match status" value="2"/>
</dbReference>
<dbReference type="PANTHER" id="PTHR42886">
    <property type="entry name" value="RE40534P-RELATED"/>
    <property type="match status" value="1"/>
</dbReference>
<dbReference type="InterPro" id="IPR022742">
    <property type="entry name" value="Hydrolase_4"/>
</dbReference>
<proteinExistence type="predicted"/>
<dbReference type="PANTHER" id="PTHR42886:SF53">
    <property type="entry name" value="ALPHA_BETA-HYDROLASES SUPERFAMILY PROTEIN"/>
    <property type="match status" value="1"/>
</dbReference>